<proteinExistence type="predicted"/>
<evidence type="ECO:0008006" key="3">
    <source>
        <dbReference type="Google" id="ProtNLM"/>
    </source>
</evidence>
<dbReference type="OrthoDB" id="433414at2759"/>
<accession>A0A9P4WII7</accession>
<dbReference type="GO" id="GO:0005737">
    <property type="term" value="C:cytoplasm"/>
    <property type="evidence" value="ECO:0007669"/>
    <property type="project" value="TreeGrafter"/>
</dbReference>
<dbReference type="EMBL" id="SWKV01000086">
    <property type="protein sequence ID" value="KAF3033153.1"/>
    <property type="molecule type" value="Genomic_DNA"/>
</dbReference>
<dbReference type="InterPro" id="IPR024185">
    <property type="entry name" value="FTHF_cligase-like_sf"/>
</dbReference>
<dbReference type="PANTHER" id="PTHR13017:SF0">
    <property type="entry name" value="METHENYLTETRAHYDROFOLATE SYNTHASE DOMAIN-CONTAINING PROTEIN"/>
    <property type="match status" value="1"/>
</dbReference>
<organism evidence="1 2">
    <name type="scientific">Didymella heteroderae</name>
    <dbReference type="NCBI Taxonomy" id="1769908"/>
    <lineage>
        <taxon>Eukaryota</taxon>
        <taxon>Fungi</taxon>
        <taxon>Dikarya</taxon>
        <taxon>Ascomycota</taxon>
        <taxon>Pezizomycotina</taxon>
        <taxon>Dothideomycetes</taxon>
        <taxon>Pleosporomycetidae</taxon>
        <taxon>Pleosporales</taxon>
        <taxon>Pleosporineae</taxon>
        <taxon>Didymellaceae</taxon>
        <taxon>Didymella</taxon>
    </lineage>
</organism>
<comment type="caution">
    <text evidence="1">The sequence shown here is derived from an EMBL/GenBank/DDBJ whole genome shotgun (WGS) entry which is preliminary data.</text>
</comment>
<name>A0A9P4WII7_9PLEO</name>
<dbReference type="InterPro" id="IPR002698">
    <property type="entry name" value="FTHF_cligase"/>
</dbReference>
<dbReference type="PANTHER" id="PTHR13017">
    <property type="entry name" value="5-FORMYLTETRAHYDROFOLATE CYCLO-LIGASE-RELATED"/>
    <property type="match status" value="1"/>
</dbReference>
<reference evidence="1" key="1">
    <citation type="submission" date="2019-04" db="EMBL/GenBank/DDBJ databases">
        <title>Sequencing of skin fungus with MAO and IRED activity.</title>
        <authorList>
            <person name="Marsaioli A.J."/>
            <person name="Bonatto J.M.C."/>
            <person name="Reis Junior O."/>
        </authorList>
    </citation>
    <scope>NUCLEOTIDE SEQUENCE</scope>
    <source>
        <strain evidence="1">28M1</strain>
    </source>
</reference>
<gene>
    <name evidence="1" type="ORF">E8E12_003671</name>
</gene>
<evidence type="ECO:0000313" key="2">
    <source>
        <dbReference type="Proteomes" id="UP000758155"/>
    </source>
</evidence>
<protein>
    <recommendedName>
        <fullName evidence="3">5-formyltetrahydrofolate cyclo-ligase</fullName>
    </recommendedName>
</protein>
<evidence type="ECO:0000313" key="1">
    <source>
        <dbReference type="EMBL" id="KAF3033153.1"/>
    </source>
</evidence>
<dbReference type="AlphaFoldDB" id="A0A9P4WII7"/>
<sequence length="306" mass="33981">MAVPTSPDPPHKLLWAGVYQQLIRHALPDSRFNYDFLKFTPDFRGSEDAVKRVVELQCYKDAKTVLVTSDNSCEGLRHRALKDGKRIVIGTCRLRRGFVVLDPKCIVESRLELAATLDGMEKPGIGRRLDLAQLRDEGVDIDMCALGGLVFNEQGVVVWEGSALFEVQWALLQDLKVLSATVPVVAVAHDCQVVDEAQYRLDRIKADKNGEVQCDFVVTPERVLEIKGAAKPSGGVDFNKVDPDALNNIPPLQELKGIRMMEQIMSSGGFDAKEVKEVKEEEHKAPSAEEQMGIDIVERLMKGLKS</sequence>
<dbReference type="SUPFAM" id="SSF100950">
    <property type="entry name" value="NagB/RpiA/CoA transferase-like"/>
    <property type="match status" value="1"/>
</dbReference>
<dbReference type="InterPro" id="IPR037171">
    <property type="entry name" value="NagB/RpiA_transferase-like"/>
</dbReference>
<dbReference type="Proteomes" id="UP000758155">
    <property type="component" value="Unassembled WGS sequence"/>
</dbReference>
<keyword evidence="2" id="KW-1185">Reference proteome</keyword>
<dbReference type="Gene3D" id="3.40.50.10420">
    <property type="entry name" value="NagB/RpiA/CoA transferase-like"/>
    <property type="match status" value="1"/>
</dbReference>